<evidence type="ECO:0000313" key="3">
    <source>
        <dbReference type="Proteomes" id="UP000261580"/>
    </source>
</evidence>
<dbReference type="PANTHER" id="PTHR47130:SF6">
    <property type="entry name" value="EGG ENVELOPE GLYCOPROTEIN-LIKE PRECURSOR"/>
    <property type="match status" value="1"/>
</dbReference>
<dbReference type="STRING" id="32507.ENSNBRP00000003024"/>
<dbReference type="Proteomes" id="UP000261580">
    <property type="component" value="Unassembled WGS sequence"/>
</dbReference>
<dbReference type="InterPro" id="IPR058876">
    <property type="entry name" value="Ig-like_ZP"/>
</dbReference>
<keyword evidence="3" id="KW-1185">Reference proteome</keyword>
<dbReference type="Pfam" id="PF26562">
    <property type="entry name" value="Ig-like"/>
    <property type="match status" value="1"/>
</dbReference>
<protein>
    <recommendedName>
        <fullName evidence="1">ZP-domain containing protein Ig-like domain-containing protein</fullName>
    </recommendedName>
</protein>
<sequence length="614" mass="69489">MFFFNFNLIATHKEKEASYALNKTCTLSLQWSHREVTCEMNYMEVRSTTSSDWQVTFQRPEKQMPSMNVSQARKRGYTFDSRDGRLLFRTPYGQPDSLSTEVEDVPVEAVYATVFSRQNWVVLMVDLLAACSMYEGYFDDGGYMMWKTPEALYPSVGGTQIRIGLNGDPMEQLIAEKRGYIVEKHKGTVHISIPYNAEGGHRKSFVIGSLYEFYAFDLSVEQISVDRDYVDTMLQFRRTLVTPLLPCTIFTHNQTVLEEQMFTIYLGNVPEDVMLVSIQLNEQDFMLPFTNTSTYKVTEVLHPNGTHGYTLKVLFHDPVVKQKFFIEDAVLQFILDINYTLAVLPGNESYYRLASIVALFTDVSPPTFDAVCSESGIRFKLNHQPFDYLWELTIGLDVLTSDLADRRGYILSNDSQSLQLDVPLATHGYKYQDVTLKGFSGTFEILVRVRETSEVQTSCGSAVVISSSVLHQTPRKTVLPPLSNRTLYHPSFLPLYRAAGLPRHSQENAQTGESLLPKPAQGELHPAVQPLRGLSDFSPAHPITPAECFYTDPTVCCGRRIPNRLSGLKVSERPFHNCTNKTHCCGEAPFFILIHFLRISSCPNKDLYGFPGAI</sequence>
<accession>A0A3Q4M5W1</accession>
<dbReference type="AlphaFoldDB" id="A0A3Q4M5W1"/>
<name>A0A3Q4M5W1_NEOBR</name>
<evidence type="ECO:0000259" key="1">
    <source>
        <dbReference type="Pfam" id="PF26562"/>
    </source>
</evidence>
<dbReference type="Ensembl" id="ENSNBRT00000003133.1">
    <property type="protein sequence ID" value="ENSNBRP00000003024.1"/>
    <property type="gene ID" value="ENSNBRG00000002388.1"/>
</dbReference>
<dbReference type="PANTHER" id="PTHR47130">
    <property type="entry name" value="SI:DKEY-19B23.11-RELATED"/>
    <property type="match status" value="1"/>
</dbReference>
<reference evidence="2" key="2">
    <citation type="submission" date="2025-09" db="UniProtKB">
        <authorList>
            <consortium name="Ensembl"/>
        </authorList>
    </citation>
    <scope>IDENTIFICATION</scope>
</reference>
<proteinExistence type="predicted"/>
<organism evidence="2 3">
    <name type="scientific">Neolamprologus brichardi</name>
    <name type="common">Fairy cichlid</name>
    <name type="synonym">Lamprologus brichardi</name>
    <dbReference type="NCBI Taxonomy" id="32507"/>
    <lineage>
        <taxon>Eukaryota</taxon>
        <taxon>Metazoa</taxon>
        <taxon>Chordata</taxon>
        <taxon>Craniata</taxon>
        <taxon>Vertebrata</taxon>
        <taxon>Euteleostomi</taxon>
        <taxon>Actinopterygii</taxon>
        <taxon>Neopterygii</taxon>
        <taxon>Teleostei</taxon>
        <taxon>Neoteleostei</taxon>
        <taxon>Acanthomorphata</taxon>
        <taxon>Ovalentaria</taxon>
        <taxon>Cichlomorphae</taxon>
        <taxon>Cichliformes</taxon>
        <taxon>Cichlidae</taxon>
        <taxon>African cichlids</taxon>
        <taxon>Pseudocrenilabrinae</taxon>
        <taxon>Lamprologini</taxon>
        <taxon>Neolamprologus</taxon>
    </lineage>
</organism>
<reference evidence="2" key="1">
    <citation type="submission" date="2025-08" db="UniProtKB">
        <authorList>
            <consortium name="Ensembl"/>
        </authorList>
    </citation>
    <scope>IDENTIFICATION</scope>
</reference>
<dbReference type="GeneTree" id="ENSGT00940000166283"/>
<feature type="domain" description="ZP-domain containing protein Ig-like" evidence="1">
    <location>
        <begin position="246"/>
        <end position="362"/>
    </location>
</feature>
<evidence type="ECO:0000313" key="2">
    <source>
        <dbReference type="Ensembl" id="ENSNBRP00000003024.1"/>
    </source>
</evidence>